<feature type="transmembrane region" description="Helical" evidence="1">
    <location>
        <begin position="421"/>
        <end position="443"/>
    </location>
</feature>
<evidence type="ECO:0000313" key="3">
    <source>
        <dbReference type="EMBL" id="CAH0415970.1"/>
    </source>
</evidence>
<organism evidence="3 4">
    <name type="scientific">Periweissella fabaria</name>
    <dbReference type="NCBI Taxonomy" id="546157"/>
    <lineage>
        <taxon>Bacteria</taxon>
        <taxon>Bacillati</taxon>
        <taxon>Bacillota</taxon>
        <taxon>Bacilli</taxon>
        <taxon>Lactobacillales</taxon>
        <taxon>Lactobacillaceae</taxon>
        <taxon>Periweissella</taxon>
    </lineage>
</organism>
<feature type="transmembrane region" description="Helical" evidence="1">
    <location>
        <begin position="548"/>
        <end position="567"/>
    </location>
</feature>
<evidence type="ECO:0000313" key="4">
    <source>
        <dbReference type="Proteomes" id="UP000789707"/>
    </source>
</evidence>
<accession>A0ABM8Z3T7</accession>
<dbReference type="RefSeq" id="WP_230096039.1">
    <property type="nucleotide sequence ID" value="NZ_CAKKNS010000001.1"/>
</dbReference>
<dbReference type="Proteomes" id="UP000789707">
    <property type="component" value="Unassembled WGS sequence"/>
</dbReference>
<keyword evidence="1" id="KW-1133">Transmembrane helix</keyword>
<protein>
    <recommendedName>
        <fullName evidence="2">Tape measure protein N-terminal domain-containing protein</fullName>
    </recommendedName>
</protein>
<comment type="caution">
    <text evidence="3">The sequence shown here is derived from an EMBL/GenBank/DDBJ whole genome shotgun (WGS) entry which is preliminary data.</text>
</comment>
<evidence type="ECO:0000256" key="1">
    <source>
        <dbReference type="SAM" id="Phobius"/>
    </source>
</evidence>
<gene>
    <name evidence="3" type="ORF">WFA24289_00269</name>
</gene>
<sequence>MASYNGGSVTAHIGADISDYQSAMRAVSSSTSKTMGGAAAATSSTTGKFSLMNSTVGQIAAGVGAVTLVSKGIGVLKDSVGSAVARFDTLNAYPKVMKQMGYSTQDTNKSVGILKKGVDGLPTSLQDLTQSAQSFAILEKSATKGAQTATALNDAFLASGASAGDASRGVEQYSQMLASGSVDLQSWKTLQETMPYALTTVAKSFGLTGKSAERDLYAKLKSGDITMDQLNKRFVELDGGMNGFANTARTATGGIGTSFTNMKNAVTNGLANTITAIDNGLKSAGITNGIAGIFNQAKQIIVTSFVAINGVIQGAMPAIVGIFSTIGNVINTVLAPALSFAKVSFSDFITGSIAAFAPLTSKLQGMGKEISTGVNLSSIAASIAGVVSQVVNVLTILRNAVADVITGFVNTGAVQSAWNNLVAVFNVVVTVIKLIISVVGNVIGSFSSAGSSVSIWQTIGTVIGSVAVVIGNVISFVANLVTAFLSMSGVSNVISTIVIGIAGMAVVFGTVLGVLKAIQIGFTVYSTAVRIATGVQAAFNLIMSLNPFVIIGVAIVALIAGITLWITQTKSGQAAWQAFTSWIQSAWSGMVSFFSGIWTGITSGVSSAGQFIQDTWNTAKNFVTNLWNGIGDFFTSIWNSITATLAPVGTFFSDTWNNIVTNLSGIWNGIVGIATGVWGLIKDAIMGPVLLVLDLITGDFKQLGTDAQNIWNDIVTNISTIWQNIVDVATKIFNLIKNAITNIWNTISATTVFIWNSIVSAVTGIWNGFINGATTFATGLWTGIKNIWNSIPGWISGLWTGVKNTISGLWTGIKAGISNAASASFNGLKNAWNGLIGFVSNLWNGVKKAIHTAMHFDLLGAGKAIMNSFFNGLKAVWGGIQKFFSGIAPWVRANKGPISYDRRLLIPAGKAIMEGFGGSLNNNFEDVKRSVSSYAGQIADQFGHQEYEANAQLTASSVGVAGQINGGLNALSDEVAEQSAQVPTFYVHNELVGDKITTTVNSNNSRRQNINNLIMGGGI</sequence>
<proteinExistence type="predicted"/>
<feature type="transmembrane region" description="Helical" evidence="1">
    <location>
        <begin position="579"/>
        <end position="601"/>
    </location>
</feature>
<dbReference type="EMBL" id="CAKKNS010000001">
    <property type="protein sequence ID" value="CAH0415970.1"/>
    <property type="molecule type" value="Genomic_DNA"/>
</dbReference>
<keyword evidence="4" id="KW-1185">Reference proteome</keyword>
<feature type="transmembrane region" description="Helical" evidence="1">
    <location>
        <begin position="493"/>
        <end position="515"/>
    </location>
</feature>
<keyword evidence="1" id="KW-0472">Membrane</keyword>
<evidence type="ECO:0000259" key="2">
    <source>
        <dbReference type="Pfam" id="PF20155"/>
    </source>
</evidence>
<feature type="transmembrane region" description="Helical" evidence="1">
    <location>
        <begin position="455"/>
        <end position="481"/>
    </location>
</feature>
<reference evidence="3 4" key="1">
    <citation type="submission" date="2021-11" db="EMBL/GenBank/DDBJ databases">
        <authorList>
            <person name="Depoorter E."/>
        </authorList>
    </citation>
    <scope>NUCLEOTIDE SEQUENCE [LARGE SCALE GENOMIC DNA]</scope>
    <source>
        <strain evidence="3 4">LMG 24289</strain>
    </source>
</reference>
<name>A0ABM8Z3T7_9LACO</name>
<dbReference type="Pfam" id="PF20155">
    <property type="entry name" value="TMP_3"/>
    <property type="match status" value="1"/>
</dbReference>
<dbReference type="Gene3D" id="1.20.120.20">
    <property type="entry name" value="Apolipoprotein"/>
    <property type="match status" value="2"/>
</dbReference>
<keyword evidence="1" id="KW-0812">Transmembrane</keyword>
<feature type="domain" description="Tape measure protein N-terminal" evidence="2">
    <location>
        <begin position="82"/>
        <end position="273"/>
    </location>
</feature>
<dbReference type="InterPro" id="IPR013491">
    <property type="entry name" value="Tape_meas_N"/>
</dbReference>
<dbReference type="NCBIfam" id="TIGR02675">
    <property type="entry name" value="tape_meas_nterm"/>
    <property type="match status" value="1"/>
</dbReference>